<gene>
    <name evidence="1" type="ORF">PGTG_05443</name>
</gene>
<sequence>MALVQRNTHERILAFAKIQQSIREDDLWTAAWSMSKFLQTPHVLSASERQWLQEEYSCRMKRVRDAVNLLERIAVQHAHEDFDDWLNNGNTFTRVEEESFKKHEEKSTQLLQQISTYGRSAGYLRAIIGMKVRLDSAHNGDLFELEAMGPSSGLKNLENFRISMEYAEHDWVVIRPEEARQGNYHGQQWTTE</sequence>
<reference evidence="2" key="2">
    <citation type="journal article" date="2011" name="Proc. Natl. Acad. Sci. U.S.A.">
        <title>Obligate biotrophy features unraveled by the genomic analysis of rust fungi.</title>
        <authorList>
            <person name="Duplessis S."/>
            <person name="Cuomo C.A."/>
            <person name="Lin Y.-C."/>
            <person name="Aerts A."/>
            <person name="Tisserant E."/>
            <person name="Veneault-Fourrey C."/>
            <person name="Joly D.L."/>
            <person name="Hacquard S."/>
            <person name="Amselem J."/>
            <person name="Cantarel B.L."/>
            <person name="Chiu R."/>
            <person name="Coutinho P.M."/>
            <person name="Feau N."/>
            <person name="Field M."/>
            <person name="Frey P."/>
            <person name="Gelhaye E."/>
            <person name="Goldberg J."/>
            <person name="Grabherr M.G."/>
            <person name="Kodira C.D."/>
            <person name="Kohler A."/>
            <person name="Kuees U."/>
            <person name="Lindquist E.A."/>
            <person name="Lucas S.M."/>
            <person name="Mago R."/>
            <person name="Mauceli E."/>
            <person name="Morin E."/>
            <person name="Murat C."/>
            <person name="Pangilinan J.L."/>
            <person name="Park R."/>
            <person name="Pearson M."/>
            <person name="Quesneville H."/>
            <person name="Rouhier N."/>
            <person name="Sakthikumar S."/>
            <person name="Salamov A.A."/>
            <person name="Schmutz J."/>
            <person name="Selles B."/>
            <person name="Shapiro H."/>
            <person name="Tanguay P."/>
            <person name="Tuskan G.A."/>
            <person name="Henrissat B."/>
            <person name="Van de Peer Y."/>
            <person name="Rouze P."/>
            <person name="Ellis J.G."/>
            <person name="Dodds P.N."/>
            <person name="Schein J.E."/>
            <person name="Zhong S."/>
            <person name="Hamelin R.C."/>
            <person name="Grigoriev I.V."/>
            <person name="Szabo L.J."/>
            <person name="Martin F."/>
        </authorList>
    </citation>
    <scope>NUCLEOTIDE SEQUENCE [LARGE SCALE GENOMIC DNA]</scope>
    <source>
        <strain evidence="2">CRL 75-36-700-3 / race SCCL</strain>
    </source>
</reference>
<dbReference type="KEGG" id="pgr:PGTG_05443"/>
<proteinExistence type="predicted"/>
<evidence type="ECO:0000313" key="1">
    <source>
        <dbReference type="EMBL" id="EFP79122.2"/>
    </source>
</evidence>
<dbReference type="HOGENOM" id="CLU_099944_0_0_1"/>
<accession>E3K4B2</accession>
<organism evidence="1 2">
    <name type="scientific">Puccinia graminis f. sp. tritici (strain CRL 75-36-700-3 / race SCCL)</name>
    <name type="common">Black stem rust fungus</name>
    <dbReference type="NCBI Taxonomy" id="418459"/>
    <lineage>
        <taxon>Eukaryota</taxon>
        <taxon>Fungi</taxon>
        <taxon>Dikarya</taxon>
        <taxon>Basidiomycota</taxon>
        <taxon>Pucciniomycotina</taxon>
        <taxon>Pucciniomycetes</taxon>
        <taxon>Pucciniales</taxon>
        <taxon>Pucciniaceae</taxon>
        <taxon>Puccinia</taxon>
    </lineage>
</organism>
<dbReference type="AlphaFoldDB" id="E3K4B2"/>
<keyword evidence="2" id="KW-1185">Reference proteome</keyword>
<evidence type="ECO:0000313" key="2">
    <source>
        <dbReference type="Proteomes" id="UP000008783"/>
    </source>
</evidence>
<name>E3K4B2_PUCGT</name>
<dbReference type="VEuPathDB" id="FungiDB:PGTG_05443"/>
<dbReference type="InParanoid" id="E3K4B2"/>
<dbReference type="GeneID" id="10530945"/>
<dbReference type="RefSeq" id="XP_003323541.2">
    <property type="nucleotide sequence ID" value="XM_003323493.2"/>
</dbReference>
<dbReference type="EMBL" id="DS178272">
    <property type="protein sequence ID" value="EFP79122.2"/>
    <property type="molecule type" value="Genomic_DNA"/>
</dbReference>
<reference key="1">
    <citation type="submission" date="2007-01" db="EMBL/GenBank/DDBJ databases">
        <title>The Genome Sequence of Puccinia graminis f. sp. tritici Strain CRL 75-36-700-3.</title>
        <authorList>
            <consortium name="The Broad Institute Genome Sequencing Platform"/>
            <person name="Birren B."/>
            <person name="Lander E."/>
            <person name="Galagan J."/>
            <person name="Nusbaum C."/>
            <person name="Devon K."/>
            <person name="Cuomo C."/>
            <person name="Jaffe D."/>
            <person name="Butler J."/>
            <person name="Alvarez P."/>
            <person name="Gnerre S."/>
            <person name="Grabherr M."/>
            <person name="Mauceli E."/>
            <person name="Brockman W."/>
            <person name="Young S."/>
            <person name="LaButti K."/>
            <person name="Sykes S."/>
            <person name="DeCaprio D."/>
            <person name="Crawford M."/>
            <person name="Koehrsen M."/>
            <person name="Engels R."/>
            <person name="Montgomery P."/>
            <person name="Pearson M."/>
            <person name="Howarth C."/>
            <person name="Larson L."/>
            <person name="White J."/>
            <person name="Zeng Q."/>
            <person name="Kodira C."/>
            <person name="Yandava C."/>
            <person name="Alvarado L."/>
            <person name="O'Leary S."/>
            <person name="Szabo L."/>
            <person name="Dean R."/>
            <person name="Schein J."/>
        </authorList>
    </citation>
    <scope>NUCLEOTIDE SEQUENCE</scope>
    <source>
        <strain>CRL 75-36-700-3</strain>
    </source>
</reference>
<dbReference type="Proteomes" id="UP000008783">
    <property type="component" value="Unassembled WGS sequence"/>
</dbReference>
<protein>
    <submittedName>
        <fullName evidence="1">Uncharacterized protein</fullName>
    </submittedName>
</protein>
<dbReference type="OrthoDB" id="10296769at2759"/>